<dbReference type="NCBIfam" id="TIGR00933">
    <property type="entry name" value="2a38"/>
    <property type="match status" value="1"/>
</dbReference>
<keyword evidence="6 13" id="KW-0633">Potassium transport</keyword>
<protein>
    <recommendedName>
        <fullName evidence="13">Trk system potassium uptake protein</fullName>
    </recommendedName>
</protein>
<feature type="binding site" evidence="14">
    <location>
        <position position="299"/>
    </location>
    <ligand>
        <name>K(+)</name>
        <dbReference type="ChEBI" id="CHEBI:29103"/>
    </ligand>
</feature>
<keyword evidence="9 15" id="KW-1133">Transmembrane helix</keyword>
<dbReference type="AlphaFoldDB" id="A0A1B7JUR0"/>
<accession>A0A1B7JUR0</accession>
<feature type="transmembrane region" description="Helical" evidence="15">
    <location>
        <begin position="18"/>
        <end position="37"/>
    </location>
</feature>
<evidence type="ECO:0000256" key="12">
    <source>
        <dbReference type="ARBA" id="ARBA00023303"/>
    </source>
</evidence>
<evidence type="ECO:0000256" key="14">
    <source>
        <dbReference type="PIRSR" id="PIRSR006247-1"/>
    </source>
</evidence>
<evidence type="ECO:0000256" key="8">
    <source>
        <dbReference type="ARBA" id="ARBA00022958"/>
    </source>
</evidence>
<keyword evidence="10 13" id="KW-0406">Ion transport</keyword>
<keyword evidence="3 13" id="KW-0813">Transport</keyword>
<evidence type="ECO:0000313" key="16">
    <source>
        <dbReference type="EMBL" id="OAT51631.1"/>
    </source>
</evidence>
<dbReference type="EMBL" id="LXEU01000058">
    <property type="protein sequence ID" value="OAT51631.1"/>
    <property type="molecule type" value="Genomic_DNA"/>
</dbReference>
<evidence type="ECO:0000256" key="10">
    <source>
        <dbReference type="ARBA" id="ARBA00023065"/>
    </source>
</evidence>
<feature type="transmembrane region" description="Helical" evidence="15">
    <location>
        <begin position="49"/>
        <end position="70"/>
    </location>
</feature>
<reference evidence="16 17" key="1">
    <citation type="submission" date="2016-04" db="EMBL/GenBank/DDBJ databases">
        <title>ATOL: Assembling a taxonomically balanced genome-scale reconstruction of the evolutionary history of the Enterobacteriaceae.</title>
        <authorList>
            <person name="Plunkett G.III."/>
            <person name="Neeno-Eckwall E.C."/>
            <person name="Glasner J.D."/>
            <person name="Perna N.T."/>
        </authorList>
    </citation>
    <scope>NUCLEOTIDE SEQUENCE [LARGE SCALE GENOMIC DNA]</scope>
    <source>
        <strain evidence="16 17">ATCC 51603</strain>
    </source>
</reference>
<dbReference type="Pfam" id="PF02386">
    <property type="entry name" value="TrkH"/>
    <property type="match status" value="1"/>
</dbReference>
<dbReference type="GO" id="GO:0005886">
    <property type="term" value="C:plasma membrane"/>
    <property type="evidence" value="ECO:0007669"/>
    <property type="project" value="UniProtKB-SubCell"/>
</dbReference>
<evidence type="ECO:0000256" key="3">
    <source>
        <dbReference type="ARBA" id="ARBA00022448"/>
    </source>
</evidence>
<keyword evidence="7 15" id="KW-0812">Transmembrane</keyword>
<name>A0A1B7JUR0_9ENTR</name>
<feature type="transmembrane region" description="Helical" evidence="15">
    <location>
        <begin position="164"/>
        <end position="184"/>
    </location>
</feature>
<evidence type="ECO:0000256" key="11">
    <source>
        <dbReference type="ARBA" id="ARBA00023136"/>
    </source>
</evidence>
<keyword evidence="17" id="KW-1185">Reference proteome</keyword>
<evidence type="ECO:0000256" key="2">
    <source>
        <dbReference type="ARBA" id="ARBA00009137"/>
    </source>
</evidence>
<dbReference type="InterPro" id="IPR003445">
    <property type="entry name" value="Cat_transpt"/>
</dbReference>
<dbReference type="PANTHER" id="PTHR32024">
    <property type="entry name" value="TRK SYSTEM POTASSIUM UPTAKE PROTEIN TRKG-RELATED"/>
    <property type="match status" value="1"/>
</dbReference>
<keyword evidence="5 13" id="KW-0997">Cell inner membrane</keyword>
<evidence type="ECO:0000256" key="15">
    <source>
        <dbReference type="SAM" id="Phobius"/>
    </source>
</evidence>
<feature type="transmembrane region" description="Helical" evidence="15">
    <location>
        <begin position="436"/>
        <end position="461"/>
    </location>
</feature>
<evidence type="ECO:0000313" key="17">
    <source>
        <dbReference type="Proteomes" id="UP000078386"/>
    </source>
</evidence>
<feature type="transmembrane region" description="Helical" evidence="15">
    <location>
        <begin position="311"/>
        <end position="343"/>
    </location>
</feature>
<gene>
    <name evidence="16" type="ORF">M989_02913</name>
</gene>
<feature type="binding site" evidence="14">
    <location>
        <position position="415"/>
    </location>
    <ligand>
        <name>K(+)</name>
        <dbReference type="ChEBI" id="CHEBI:29103"/>
    </ligand>
</feature>
<evidence type="ECO:0000256" key="9">
    <source>
        <dbReference type="ARBA" id="ARBA00022989"/>
    </source>
</evidence>
<dbReference type="GO" id="GO:0046872">
    <property type="term" value="F:metal ion binding"/>
    <property type="evidence" value="ECO:0007669"/>
    <property type="project" value="UniProtKB-KW"/>
</dbReference>
<comment type="subcellular location">
    <subcellularLocation>
        <location evidence="1 13">Cell inner membrane</location>
        <topology evidence="1 13">Multi-pass membrane protein</topology>
    </subcellularLocation>
</comment>
<feature type="binding site" evidence="14">
    <location>
        <position position="200"/>
    </location>
    <ligand>
        <name>K(+)</name>
        <dbReference type="ChEBI" id="CHEBI:29103"/>
    </ligand>
</feature>
<feature type="transmembrane region" description="Helical" evidence="15">
    <location>
        <begin position="116"/>
        <end position="143"/>
    </location>
</feature>
<evidence type="ECO:0000256" key="13">
    <source>
        <dbReference type="PIRNR" id="PIRNR006247"/>
    </source>
</evidence>
<feature type="transmembrane region" description="Helical" evidence="15">
    <location>
        <begin position="256"/>
        <end position="275"/>
    </location>
</feature>
<feature type="binding site" evidence="14">
    <location>
        <position position="201"/>
    </location>
    <ligand>
        <name>K(+)</name>
        <dbReference type="ChEBI" id="CHEBI:29103"/>
    </ligand>
</feature>
<dbReference type="Proteomes" id="UP000078386">
    <property type="component" value="Unassembled WGS sequence"/>
</dbReference>
<dbReference type="PANTHER" id="PTHR32024:SF2">
    <property type="entry name" value="TRK SYSTEM POTASSIUM UPTAKE PROTEIN TRKG-RELATED"/>
    <property type="match status" value="1"/>
</dbReference>
<evidence type="ECO:0000256" key="6">
    <source>
        <dbReference type="ARBA" id="ARBA00022538"/>
    </source>
</evidence>
<comment type="function">
    <text evidence="13">Low-affinity potassium transport system. Interacts with Trk system potassium uptake protein TrkA.</text>
</comment>
<feature type="transmembrane region" description="Helical" evidence="15">
    <location>
        <begin position="376"/>
        <end position="397"/>
    </location>
</feature>
<sequence length="463" mass="50753">MILPGLVALIYRDGAGRAFTQTFFVALVIGSLLWWPNRREKRELKSREGFLIVVLFWTVLGSVGALPFIFSEQPNLTVTDAFFESFSGLTTTGATTLVGLDSLPHAILFYRQMLQWFGGMGIIVLAVAILPILGVGGMQLYRAEMPGPLKDNKMRPRIAETAKTLWLIYVLLTVACALALWFAGMPAFDAIGHSFATIAIGGFSTHDASVGFFDSPTINTIIAIFLLISGCNYGLHFSLLSGRSLKVYWRDPEFRMFIGVQLTLVVICTLVLWFHNIYASAVTTLNQAFFQVVSMATTAGFTTDSIARWPLFLPVLLLCSAFIGGCAGSTGGGLKVIRILLLFKQGNRELKRLVHPNAVYSIKLGNRALPERILEAVWGFFSAYALVFIISMLAIIATGVDDFSAFASVVATLNNLGPGLGVVADNFASMNPVAKWILIANMLFGRLEVFTLLVLFTPTFWRE</sequence>
<dbReference type="PIRSF" id="PIRSF006247">
    <property type="entry name" value="TrkH"/>
    <property type="match status" value="1"/>
</dbReference>
<keyword evidence="14" id="KW-0479">Metal-binding</keyword>
<keyword evidence="12" id="KW-0407">Ion channel</keyword>
<organism evidence="16 17">
    <name type="scientific">Kluyvera georgiana ATCC 51603</name>
    <dbReference type="NCBI Taxonomy" id="1354264"/>
    <lineage>
        <taxon>Bacteria</taxon>
        <taxon>Pseudomonadati</taxon>
        <taxon>Pseudomonadota</taxon>
        <taxon>Gammaproteobacteria</taxon>
        <taxon>Enterobacterales</taxon>
        <taxon>Enterobacteriaceae</taxon>
        <taxon>Kluyvera</taxon>
    </lineage>
</organism>
<dbReference type="NCBIfam" id="NF008020">
    <property type="entry name" value="PRK10750.1"/>
    <property type="match status" value="1"/>
</dbReference>
<keyword evidence="4 13" id="KW-1003">Cell membrane</keyword>
<feature type="transmembrane region" description="Helical" evidence="15">
    <location>
        <begin position="217"/>
        <end position="235"/>
    </location>
</feature>
<dbReference type="InterPro" id="IPR004772">
    <property type="entry name" value="TrkH"/>
</dbReference>
<comment type="similarity">
    <text evidence="2 13">Belongs to the TrkH potassium transport family.</text>
</comment>
<keyword evidence="11 13" id="KW-0472">Membrane</keyword>
<feature type="binding site" evidence="14">
    <location>
        <position position="298"/>
    </location>
    <ligand>
        <name>K(+)</name>
        <dbReference type="ChEBI" id="CHEBI:29103"/>
    </ligand>
</feature>
<feature type="binding site" evidence="14">
    <location>
        <position position="416"/>
    </location>
    <ligand>
        <name>K(+)</name>
        <dbReference type="ChEBI" id="CHEBI:29103"/>
    </ligand>
</feature>
<dbReference type="GO" id="GO:0015379">
    <property type="term" value="F:potassium:chloride symporter activity"/>
    <property type="evidence" value="ECO:0007669"/>
    <property type="project" value="InterPro"/>
</dbReference>
<feature type="binding site" evidence="14">
    <location>
        <position position="91"/>
    </location>
    <ligand>
        <name>K(+)</name>
        <dbReference type="ChEBI" id="CHEBI:29103"/>
    </ligand>
</feature>
<keyword evidence="8 13" id="KW-0630">Potassium</keyword>
<evidence type="ECO:0000256" key="4">
    <source>
        <dbReference type="ARBA" id="ARBA00022475"/>
    </source>
</evidence>
<feature type="binding site" evidence="14">
    <location>
        <position position="92"/>
    </location>
    <ligand>
        <name>K(+)</name>
        <dbReference type="ChEBI" id="CHEBI:29103"/>
    </ligand>
</feature>
<evidence type="ECO:0000256" key="1">
    <source>
        <dbReference type="ARBA" id="ARBA00004429"/>
    </source>
</evidence>
<evidence type="ECO:0000256" key="5">
    <source>
        <dbReference type="ARBA" id="ARBA00022519"/>
    </source>
</evidence>
<comment type="caution">
    <text evidence="16">The sequence shown here is derived from an EMBL/GenBank/DDBJ whole genome shotgun (WGS) entry which is preliminary data.</text>
</comment>
<proteinExistence type="inferred from homology"/>
<evidence type="ECO:0000256" key="7">
    <source>
        <dbReference type="ARBA" id="ARBA00022692"/>
    </source>
</evidence>
<dbReference type="PATRIC" id="fig|1354264.4.peg.3038"/>